<feature type="chain" id="PRO_5044957617" description="RxLR effector protein" evidence="5">
    <location>
        <begin position="20"/>
        <end position="273"/>
    </location>
</feature>
<comment type="similarity">
    <text evidence="2 5">Belongs to the RxLR effector family.</text>
</comment>
<dbReference type="InterPro" id="IPR031825">
    <property type="entry name" value="RXLR"/>
</dbReference>
<evidence type="ECO:0000256" key="4">
    <source>
        <dbReference type="ARBA" id="ARBA00022729"/>
    </source>
</evidence>
<evidence type="ECO:0000313" key="6">
    <source>
        <dbReference type="EMBL" id="OWZ19293.1"/>
    </source>
</evidence>
<proteinExistence type="inferred from homology"/>
<evidence type="ECO:0000256" key="3">
    <source>
        <dbReference type="ARBA" id="ARBA00022525"/>
    </source>
</evidence>
<accession>A0A225WNQ1</accession>
<gene>
    <name evidence="6" type="ORF">PHMEG_0006476</name>
</gene>
<dbReference type="OrthoDB" id="128682at2759"/>
<comment type="subcellular location">
    <subcellularLocation>
        <location evidence="1 5">Secreted</location>
    </subcellularLocation>
</comment>
<dbReference type="AlphaFoldDB" id="A0A225WNQ1"/>
<evidence type="ECO:0000313" key="7">
    <source>
        <dbReference type="Proteomes" id="UP000198211"/>
    </source>
</evidence>
<name>A0A225WNQ1_9STRA</name>
<sequence length="273" mass="31723">MRFQIVVIVAFALLICVEAISTFREIDQAKISSSGLSEARYSTLKDQNKRSLRTPKVADAVEESAEEKGLWTWIKVNTWLDLGLDEAYALKKLKLSDLDDEAMKLDKNYKYYKYFSRKFWDYKISSWLRKDITPWNVWKNLKLHEQITVRKEIGSIENTREFNLYRRYVKSFGNRIRRTLKGGNSVPYFPIPGAASDAELYARVRIMALERTEDQYAKVLLGLTDTNKQRTTTLTGTPLTQHADYHWFELFQKLRKEVQNEAEAAAKAAATAK</sequence>
<organism evidence="6 7">
    <name type="scientific">Phytophthora megakarya</name>
    <dbReference type="NCBI Taxonomy" id="4795"/>
    <lineage>
        <taxon>Eukaryota</taxon>
        <taxon>Sar</taxon>
        <taxon>Stramenopiles</taxon>
        <taxon>Oomycota</taxon>
        <taxon>Peronosporomycetes</taxon>
        <taxon>Peronosporales</taxon>
        <taxon>Peronosporaceae</taxon>
        <taxon>Phytophthora</taxon>
    </lineage>
</organism>
<keyword evidence="3 5" id="KW-0964">Secreted</keyword>
<dbReference type="Pfam" id="PF16810">
    <property type="entry name" value="RXLR"/>
    <property type="match status" value="1"/>
</dbReference>
<comment type="caution">
    <text evidence="6">The sequence shown here is derived from an EMBL/GenBank/DDBJ whole genome shotgun (WGS) entry which is preliminary data.</text>
</comment>
<comment type="domain">
    <text evidence="5">The RxLR-dEER motif acts to carry the protein into the host cell cytoplasm through binding to cell surface phosphatidylinositol-3-phosphate.</text>
</comment>
<evidence type="ECO:0000256" key="1">
    <source>
        <dbReference type="ARBA" id="ARBA00004613"/>
    </source>
</evidence>
<evidence type="ECO:0000256" key="2">
    <source>
        <dbReference type="ARBA" id="ARBA00010400"/>
    </source>
</evidence>
<dbReference type="EMBL" id="NBNE01000460">
    <property type="protein sequence ID" value="OWZ19293.1"/>
    <property type="molecule type" value="Genomic_DNA"/>
</dbReference>
<feature type="signal peptide" evidence="5">
    <location>
        <begin position="1"/>
        <end position="19"/>
    </location>
</feature>
<evidence type="ECO:0000256" key="5">
    <source>
        <dbReference type="RuleBase" id="RU367124"/>
    </source>
</evidence>
<keyword evidence="7" id="KW-1185">Reference proteome</keyword>
<comment type="function">
    <text evidence="5">Effector that suppresses plant defense responses during pathogen infection.</text>
</comment>
<dbReference type="Proteomes" id="UP000198211">
    <property type="component" value="Unassembled WGS sequence"/>
</dbReference>
<protein>
    <recommendedName>
        <fullName evidence="5">RxLR effector protein</fullName>
    </recommendedName>
</protein>
<reference evidence="7" key="1">
    <citation type="submission" date="2017-03" db="EMBL/GenBank/DDBJ databases">
        <title>Phytopthora megakarya and P. palmivora, two closely related causual agents of cacao black pod achieved similar genome size and gene model numbers by different mechanisms.</title>
        <authorList>
            <person name="Ali S."/>
            <person name="Shao J."/>
            <person name="Larry D.J."/>
            <person name="Kronmiller B."/>
            <person name="Shen D."/>
            <person name="Strem M.D."/>
            <person name="Melnick R.L."/>
            <person name="Guiltinan M.J."/>
            <person name="Tyler B.M."/>
            <person name="Meinhardt L.W."/>
            <person name="Bailey B.A."/>
        </authorList>
    </citation>
    <scope>NUCLEOTIDE SEQUENCE [LARGE SCALE GENOMIC DNA]</scope>
    <source>
        <strain evidence="7">zdho120</strain>
    </source>
</reference>
<keyword evidence="4 5" id="KW-0732">Signal</keyword>